<evidence type="ECO:0000256" key="2">
    <source>
        <dbReference type="ARBA" id="ARBA00022475"/>
    </source>
</evidence>
<name>A0ABT6N3I4_9SPHN</name>
<keyword evidence="3 6" id="KW-0812">Transmembrane</keyword>
<organism evidence="7 8">
    <name type="scientific">Sphingomonas oryzagri</name>
    <dbReference type="NCBI Taxonomy" id="3042314"/>
    <lineage>
        <taxon>Bacteria</taxon>
        <taxon>Pseudomonadati</taxon>
        <taxon>Pseudomonadota</taxon>
        <taxon>Alphaproteobacteria</taxon>
        <taxon>Sphingomonadales</taxon>
        <taxon>Sphingomonadaceae</taxon>
        <taxon>Sphingomonas</taxon>
    </lineage>
</organism>
<comment type="caution">
    <text evidence="7">The sequence shown here is derived from an EMBL/GenBank/DDBJ whole genome shotgun (WGS) entry which is preliminary data.</text>
</comment>
<dbReference type="Proteomes" id="UP001160625">
    <property type="component" value="Unassembled WGS sequence"/>
</dbReference>
<sequence length="98" mass="10579">MTWTYLLNVVVMLALVAGMAVGTLWLLRKMQPGMSTLGQKDRLVRIVDAVPVGMTGGRIAVVEFEGKRILVGVSRGRMDVLGEAPIDGFAQYIDDGDA</sequence>
<keyword evidence="2" id="KW-1003">Cell membrane</keyword>
<protein>
    <submittedName>
        <fullName evidence="7">Flagellar biosynthetic protein FliO</fullName>
    </submittedName>
</protein>
<keyword evidence="7" id="KW-0969">Cilium</keyword>
<evidence type="ECO:0000256" key="6">
    <source>
        <dbReference type="SAM" id="Phobius"/>
    </source>
</evidence>
<accession>A0ABT6N3I4</accession>
<evidence type="ECO:0000256" key="4">
    <source>
        <dbReference type="ARBA" id="ARBA00022989"/>
    </source>
</evidence>
<keyword evidence="4 6" id="KW-1133">Transmembrane helix</keyword>
<keyword evidence="7" id="KW-0966">Cell projection</keyword>
<dbReference type="InterPro" id="IPR022781">
    <property type="entry name" value="Flagellar_biosynth_FliO"/>
</dbReference>
<keyword evidence="8" id="KW-1185">Reference proteome</keyword>
<feature type="transmembrane region" description="Helical" evidence="6">
    <location>
        <begin position="6"/>
        <end position="27"/>
    </location>
</feature>
<proteinExistence type="predicted"/>
<dbReference type="RefSeq" id="WP_022689475.1">
    <property type="nucleotide sequence ID" value="NZ_JARYGZ010000001.1"/>
</dbReference>
<dbReference type="Pfam" id="PF04347">
    <property type="entry name" value="FliO"/>
    <property type="match status" value="1"/>
</dbReference>
<evidence type="ECO:0000313" key="7">
    <source>
        <dbReference type="EMBL" id="MDH7639611.1"/>
    </source>
</evidence>
<evidence type="ECO:0000256" key="3">
    <source>
        <dbReference type="ARBA" id="ARBA00022692"/>
    </source>
</evidence>
<reference evidence="7" key="1">
    <citation type="submission" date="2023-04" db="EMBL/GenBank/DDBJ databases">
        <title>Sphingomonas sp. MAHUQ-71 isolated from rice field.</title>
        <authorList>
            <person name="Huq M.A."/>
        </authorList>
    </citation>
    <scope>NUCLEOTIDE SEQUENCE</scope>
    <source>
        <strain evidence="7">MAHUQ-71</strain>
    </source>
</reference>
<evidence type="ECO:0000256" key="1">
    <source>
        <dbReference type="ARBA" id="ARBA00004236"/>
    </source>
</evidence>
<evidence type="ECO:0000313" key="8">
    <source>
        <dbReference type="Proteomes" id="UP001160625"/>
    </source>
</evidence>
<keyword evidence="5 6" id="KW-0472">Membrane</keyword>
<gene>
    <name evidence="7" type="ORF">QGN17_12810</name>
</gene>
<keyword evidence="7" id="KW-0282">Flagellum</keyword>
<comment type="subcellular location">
    <subcellularLocation>
        <location evidence="1">Cell membrane</location>
    </subcellularLocation>
</comment>
<dbReference type="EMBL" id="JARYGZ010000001">
    <property type="protein sequence ID" value="MDH7639611.1"/>
    <property type="molecule type" value="Genomic_DNA"/>
</dbReference>
<evidence type="ECO:0000256" key="5">
    <source>
        <dbReference type="ARBA" id="ARBA00023136"/>
    </source>
</evidence>